<gene>
    <name evidence="1" type="ORF">SVUK_LOCUS6434</name>
</gene>
<dbReference type="EMBL" id="UYYB01020392">
    <property type="protein sequence ID" value="VDM71436.1"/>
    <property type="molecule type" value="Genomic_DNA"/>
</dbReference>
<dbReference type="AlphaFoldDB" id="A0A3P7IN53"/>
<accession>A0A3P7IN53</accession>
<organism evidence="1 2">
    <name type="scientific">Strongylus vulgaris</name>
    <name type="common">Blood worm</name>
    <dbReference type="NCBI Taxonomy" id="40348"/>
    <lineage>
        <taxon>Eukaryota</taxon>
        <taxon>Metazoa</taxon>
        <taxon>Ecdysozoa</taxon>
        <taxon>Nematoda</taxon>
        <taxon>Chromadorea</taxon>
        <taxon>Rhabditida</taxon>
        <taxon>Rhabditina</taxon>
        <taxon>Rhabditomorpha</taxon>
        <taxon>Strongyloidea</taxon>
        <taxon>Strongylidae</taxon>
        <taxon>Strongylus</taxon>
    </lineage>
</organism>
<evidence type="ECO:0000313" key="1">
    <source>
        <dbReference type="EMBL" id="VDM71436.1"/>
    </source>
</evidence>
<reference evidence="1 2" key="1">
    <citation type="submission" date="2018-11" db="EMBL/GenBank/DDBJ databases">
        <authorList>
            <consortium name="Pathogen Informatics"/>
        </authorList>
    </citation>
    <scope>NUCLEOTIDE SEQUENCE [LARGE SCALE GENOMIC DNA]</scope>
</reference>
<sequence>MSLCIFGNGLLDTHEPKLVLINLDWQNKDKQLPKQFVVKTLDDSMVELRKVGGGKLCEKVDEVEEIIEDVLDPVKIDQLAEELRKDLCIVSCKLLI</sequence>
<evidence type="ECO:0000313" key="2">
    <source>
        <dbReference type="Proteomes" id="UP000270094"/>
    </source>
</evidence>
<dbReference type="Proteomes" id="UP000270094">
    <property type="component" value="Unassembled WGS sequence"/>
</dbReference>
<protein>
    <submittedName>
        <fullName evidence="1">Uncharacterized protein</fullName>
    </submittedName>
</protein>
<name>A0A3P7IN53_STRVU</name>
<proteinExistence type="predicted"/>
<keyword evidence="2" id="KW-1185">Reference proteome</keyword>